<dbReference type="EMBL" id="ML120368">
    <property type="protein sequence ID" value="RPB02432.1"/>
    <property type="molecule type" value="Genomic_DNA"/>
</dbReference>
<name>A0A3N4JZS0_9PEZI</name>
<gene>
    <name evidence="1" type="ORF">L873DRAFT_1802391</name>
</gene>
<sequence length="115" mass="11837">MAPLHLIATLARQAAAHGNLRLPNPNQLRAQSLVKPVRSANASGTLVVGEPGPNLQASPVEAINRRTMASFPGPGARLRAYPADFCSPGIHYGGGVPGRAPGGVRGDLETLAGRD</sequence>
<proteinExistence type="predicted"/>
<organism evidence="1 2">
    <name type="scientific">Choiromyces venosus 120613-1</name>
    <dbReference type="NCBI Taxonomy" id="1336337"/>
    <lineage>
        <taxon>Eukaryota</taxon>
        <taxon>Fungi</taxon>
        <taxon>Dikarya</taxon>
        <taxon>Ascomycota</taxon>
        <taxon>Pezizomycotina</taxon>
        <taxon>Pezizomycetes</taxon>
        <taxon>Pezizales</taxon>
        <taxon>Tuberaceae</taxon>
        <taxon>Choiromyces</taxon>
    </lineage>
</organism>
<keyword evidence="2" id="KW-1185">Reference proteome</keyword>
<accession>A0A3N4JZS0</accession>
<evidence type="ECO:0000313" key="2">
    <source>
        <dbReference type="Proteomes" id="UP000276215"/>
    </source>
</evidence>
<dbReference type="Proteomes" id="UP000276215">
    <property type="component" value="Unassembled WGS sequence"/>
</dbReference>
<protein>
    <submittedName>
        <fullName evidence="1">Uncharacterized protein</fullName>
    </submittedName>
</protein>
<reference evidence="1 2" key="1">
    <citation type="journal article" date="2018" name="Nat. Ecol. Evol.">
        <title>Pezizomycetes genomes reveal the molecular basis of ectomycorrhizal truffle lifestyle.</title>
        <authorList>
            <person name="Murat C."/>
            <person name="Payen T."/>
            <person name="Noel B."/>
            <person name="Kuo A."/>
            <person name="Morin E."/>
            <person name="Chen J."/>
            <person name="Kohler A."/>
            <person name="Krizsan K."/>
            <person name="Balestrini R."/>
            <person name="Da Silva C."/>
            <person name="Montanini B."/>
            <person name="Hainaut M."/>
            <person name="Levati E."/>
            <person name="Barry K.W."/>
            <person name="Belfiori B."/>
            <person name="Cichocki N."/>
            <person name="Clum A."/>
            <person name="Dockter R.B."/>
            <person name="Fauchery L."/>
            <person name="Guy J."/>
            <person name="Iotti M."/>
            <person name="Le Tacon F."/>
            <person name="Lindquist E.A."/>
            <person name="Lipzen A."/>
            <person name="Malagnac F."/>
            <person name="Mello A."/>
            <person name="Molinier V."/>
            <person name="Miyauchi S."/>
            <person name="Poulain J."/>
            <person name="Riccioni C."/>
            <person name="Rubini A."/>
            <person name="Sitrit Y."/>
            <person name="Splivallo R."/>
            <person name="Traeger S."/>
            <person name="Wang M."/>
            <person name="Zifcakova L."/>
            <person name="Wipf D."/>
            <person name="Zambonelli A."/>
            <person name="Paolocci F."/>
            <person name="Nowrousian M."/>
            <person name="Ottonello S."/>
            <person name="Baldrian P."/>
            <person name="Spatafora J.W."/>
            <person name="Henrissat B."/>
            <person name="Nagy L.G."/>
            <person name="Aury J.M."/>
            <person name="Wincker P."/>
            <person name="Grigoriev I.V."/>
            <person name="Bonfante P."/>
            <person name="Martin F.M."/>
        </authorList>
    </citation>
    <scope>NUCLEOTIDE SEQUENCE [LARGE SCALE GENOMIC DNA]</scope>
    <source>
        <strain evidence="1 2">120613-1</strain>
    </source>
</reference>
<evidence type="ECO:0000313" key="1">
    <source>
        <dbReference type="EMBL" id="RPB02432.1"/>
    </source>
</evidence>
<dbReference type="AlphaFoldDB" id="A0A3N4JZS0"/>